<dbReference type="AlphaFoldDB" id="A0A381U1R8"/>
<feature type="non-terminal residue" evidence="1">
    <location>
        <position position="1"/>
    </location>
</feature>
<evidence type="ECO:0000313" key="1">
    <source>
        <dbReference type="EMBL" id="SVA22165.1"/>
    </source>
</evidence>
<accession>A0A381U1R8</accession>
<organism evidence="1">
    <name type="scientific">marine metagenome</name>
    <dbReference type="NCBI Taxonomy" id="408172"/>
    <lineage>
        <taxon>unclassified sequences</taxon>
        <taxon>metagenomes</taxon>
        <taxon>ecological metagenomes</taxon>
    </lineage>
</organism>
<dbReference type="EMBL" id="UINC01005572">
    <property type="protein sequence ID" value="SVA22165.1"/>
    <property type="molecule type" value="Genomic_DNA"/>
</dbReference>
<name>A0A381U1R8_9ZZZZ</name>
<gene>
    <name evidence="1" type="ORF">METZ01_LOCUS75019</name>
</gene>
<reference evidence="1" key="1">
    <citation type="submission" date="2018-05" db="EMBL/GenBank/DDBJ databases">
        <authorList>
            <person name="Lanie J.A."/>
            <person name="Ng W.-L."/>
            <person name="Kazmierczak K.M."/>
            <person name="Andrzejewski T.M."/>
            <person name="Davidsen T.M."/>
            <person name="Wayne K.J."/>
            <person name="Tettelin H."/>
            <person name="Glass J.I."/>
            <person name="Rusch D."/>
            <person name="Podicherti R."/>
            <person name="Tsui H.-C.T."/>
            <person name="Winkler M.E."/>
        </authorList>
    </citation>
    <scope>NUCLEOTIDE SEQUENCE</scope>
</reference>
<proteinExistence type="predicted"/>
<feature type="non-terminal residue" evidence="1">
    <location>
        <position position="41"/>
    </location>
</feature>
<sequence length="41" mass="4981">VGKSETLIWAYVIRLLMLVRHCLKRWEFPRWILARVLLTPC</sequence>
<protein>
    <submittedName>
        <fullName evidence="1">Uncharacterized protein</fullName>
    </submittedName>
</protein>